<dbReference type="GeneID" id="36346821"/>
<reference evidence="1 2" key="1">
    <citation type="journal article" date="2013" name="Nat. Genet.">
        <title>The genome of the hydatid tapeworm Echinococcus granulosus.</title>
        <authorList>
            <person name="Zheng H."/>
            <person name="Zhang W."/>
            <person name="Zhang L."/>
            <person name="Zhang Z."/>
            <person name="Li J."/>
            <person name="Lu G."/>
            <person name="Zhu Y."/>
            <person name="Wang Y."/>
            <person name="Huang Y."/>
            <person name="Liu J."/>
            <person name="Kang H."/>
            <person name="Chen J."/>
            <person name="Wang L."/>
            <person name="Chen A."/>
            <person name="Yu S."/>
            <person name="Gao Z."/>
            <person name="Jin L."/>
            <person name="Gu W."/>
            <person name="Wang Z."/>
            <person name="Zhao L."/>
            <person name="Shi B."/>
            <person name="Wen H."/>
            <person name="Lin R."/>
            <person name="Jones M.K."/>
            <person name="Brejova B."/>
            <person name="Vinar T."/>
            <person name="Zhao G."/>
            <person name="McManus D.P."/>
            <person name="Chen Z."/>
            <person name="Zhou Y."/>
            <person name="Wang S."/>
        </authorList>
    </citation>
    <scope>NUCLEOTIDE SEQUENCE [LARGE SCALE GENOMIC DNA]</scope>
</reference>
<evidence type="ECO:0000313" key="1">
    <source>
        <dbReference type="EMBL" id="EUB54036.1"/>
    </source>
</evidence>
<protein>
    <submittedName>
        <fullName evidence="1">Uncharacterized protein</fullName>
    </submittedName>
</protein>
<dbReference type="Proteomes" id="UP000019149">
    <property type="component" value="Unassembled WGS sequence"/>
</dbReference>
<evidence type="ECO:0000313" key="2">
    <source>
        <dbReference type="Proteomes" id="UP000019149"/>
    </source>
</evidence>
<dbReference type="RefSeq" id="XP_024345232.1">
    <property type="nucleotide sequence ID" value="XM_024500355.1"/>
</dbReference>
<name>W6U0R6_ECHGR</name>
<dbReference type="CTD" id="36346821"/>
<accession>W6U0R6</accession>
<proteinExistence type="predicted"/>
<sequence>MLAKKSVVSTLLLSLNCKLYKYVEWMETDVEEVMPHCSSSSIFECTSHMWWDVNEVTTFAIRLLLHFEATKMAKKTNCFFCGMKEEFSNYTSFSQK</sequence>
<comment type="caution">
    <text evidence="1">The sequence shown here is derived from an EMBL/GenBank/DDBJ whole genome shotgun (WGS) entry which is preliminary data.</text>
</comment>
<dbReference type="AlphaFoldDB" id="W6U0R6"/>
<keyword evidence="2" id="KW-1185">Reference proteome</keyword>
<dbReference type="KEGG" id="egl:EGR_11108"/>
<gene>
    <name evidence="1" type="ORF">EGR_11108</name>
</gene>
<dbReference type="EMBL" id="APAU02000384">
    <property type="protein sequence ID" value="EUB54036.1"/>
    <property type="molecule type" value="Genomic_DNA"/>
</dbReference>
<organism evidence="1 2">
    <name type="scientific">Echinococcus granulosus</name>
    <name type="common">Hydatid tapeworm</name>
    <dbReference type="NCBI Taxonomy" id="6210"/>
    <lineage>
        <taxon>Eukaryota</taxon>
        <taxon>Metazoa</taxon>
        <taxon>Spiralia</taxon>
        <taxon>Lophotrochozoa</taxon>
        <taxon>Platyhelminthes</taxon>
        <taxon>Cestoda</taxon>
        <taxon>Eucestoda</taxon>
        <taxon>Cyclophyllidea</taxon>
        <taxon>Taeniidae</taxon>
        <taxon>Echinococcus</taxon>
        <taxon>Echinococcus granulosus group</taxon>
    </lineage>
</organism>